<evidence type="ECO:0000256" key="7">
    <source>
        <dbReference type="HAMAP-Rule" id="MF_00523"/>
    </source>
</evidence>
<dbReference type="InterPro" id="IPR020573">
    <property type="entry name" value="UDP_GlcNAc_AcTrfase_non-rep"/>
</dbReference>
<feature type="domain" description="UDP-3-O-[3-hydroxymyristoyl] glucosamine N-acyltransferase non-repeat region" evidence="8">
    <location>
        <begin position="19"/>
        <end position="84"/>
    </location>
</feature>
<evidence type="ECO:0000256" key="5">
    <source>
        <dbReference type="ARBA" id="ARBA00023098"/>
    </source>
</evidence>
<dbReference type="SUPFAM" id="SSF51161">
    <property type="entry name" value="Trimeric LpxA-like enzymes"/>
    <property type="match status" value="1"/>
</dbReference>
<dbReference type="InterPro" id="IPR011004">
    <property type="entry name" value="Trimer_LpxA-like_sf"/>
</dbReference>
<keyword evidence="2 7" id="KW-0441">Lipid A biosynthesis</keyword>
<evidence type="ECO:0000256" key="1">
    <source>
        <dbReference type="ARBA" id="ARBA00022516"/>
    </source>
</evidence>
<comment type="function">
    <text evidence="7">Catalyzes the N-acylation of UDP-3-O-acylglucosamine using 3-hydroxyacyl-ACP as the acyl donor. Is involved in the biosynthesis of lipid A, a phosphorylated glycolipid that anchors the lipopolysaccharide to the outer membrane of the cell.</text>
</comment>
<evidence type="ECO:0000256" key="3">
    <source>
        <dbReference type="ARBA" id="ARBA00022679"/>
    </source>
</evidence>
<keyword evidence="4 7" id="KW-0677">Repeat</keyword>
<dbReference type="EMBL" id="LNQR01000038">
    <property type="protein sequence ID" value="KWT89587.1"/>
    <property type="molecule type" value="Genomic_DNA"/>
</dbReference>
<evidence type="ECO:0000313" key="9">
    <source>
        <dbReference type="EMBL" id="KWT89587.1"/>
    </source>
</evidence>
<sequence length="340" mass="36333">MKLIEISDMLGGRVTSGHDIEIDGACGVDDVKSGQITYLADLKLTTKLINSQASAVIIKRERHDIHIPQVVVSNPSHAFSKLLRMFYTKPFRATGVMNGAYISEGVTLGKDISIYPGVYISSGASIGDNTTIYPGVYIGENAIIGQNCLIYSNVSIREDVRIGNRVILQSGAVIGSDGFGYEMDGGRFIKIPQIGTVIIEDDVEIGANTTIDRATTGSTVIGAGTKIDNLVQIAHNVKIGKNSILIAQTGIAGSSSLGDYVVLAGQVGISDHIEIEAGTKVGAQSGVMENLKTGAYMGSPSLPHLQYKRSHILFTKLPELNDRINKLEKQLAELTKDINT</sequence>
<dbReference type="Pfam" id="PF04613">
    <property type="entry name" value="LpxD"/>
    <property type="match status" value="1"/>
</dbReference>
<dbReference type="InterPro" id="IPR001451">
    <property type="entry name" value="Hexapep"/>
</dbReference>
<proteinExistence type="inferred from homology"/>
<dbReference type="InterPro" id="IPR007691">
    <property type="entry name" value="LpxD"/>
</dbReference>
<evidence type="ECO:0000259" key="8">
    <source>
        <dbReference type="Pfam" id="PF04613"/>
    </source>
</evidence>
<dbReference type="InterPro" id="IPR018357">
    <property type="entry name" value="Hexapep_transf_CS"/>
</dbReference>
<comment type="pathway">
    <text evidence="7">Bacterial outer membrane biogenesis; LPS lipid A biosynthesis.</text>
</comment>
<dbReference type="Gene3D" id="3.40.1390.10">
    <property type="entry name" value="MurE/MurF, N-terminal domain"/>
    <property type="match status" value="1"/>
</dbReference>
<comment type="similarity">
    <text evidence="7">Belongs to the transferase hexapeptide repeat family. LpxD subfamily.</text>
</comment>
<accession>A0ABR5SHK6</accession>
<evidence type="ECO:0000256" key="4">
    <source>
        <dbReference type="ARBA" id="ARBA00022737"/>
    </source>
</evidence>
<dbReference type="NCBIfam" id="NF002060">
    <property type="entry name" value="PRK00892.1"/>
    <property type="match status" value="1"/>
</dbReference>
<dbReference type="EC" id="2.3.1.191" evidence="7"/>
<keyword evidence="10" id="KW-1185">Reference proteome</keyword>
<keyword evidence="1 7" id="KW-0444">Lipid biosynthesis</keyword>
<keyword evidence="6 7" id="KW-0012">Acyltransferase</keyword>
<reference evidence="9 10" key="1">
    <citation type="submission" date="2015-11" db="EMBL/GenBank/DDBJ databases">
        <authorList>
            <person name="Lin W."/>
        </authorList>
    </citation>
    <scope>NUCLEOTIDE SEQUENCE [LARGE SCALE GENOMIC DNA]</scope>
    <source>
        <strain evidence="9 10">HCH-1</strain>
    </source>
</reference>
<dbReference type="PANTHER" id="PTHR43378:SF2">
    <property type="entry name" value="UDP-3-O-ACYLGLUCOSAMINE N-ACYLTRANSFERASE 1, MITOCHONDRIAL-RELATED"/>
    <property type="match status" value="1"/>
</dbReference>
<keyword evidence="5 7" id="KW-0443">Lipid metabolism</keyword>
<dbReference type="GO" id="GO:0016746">
    <property type="term" value="F:acyltransferase activity"/>
    <property type="evidence" value="ECO:0007669"/>
    <property type="project" value="UniProtKB-KW"/>
</dbReference>
<evidence type="ECO:0000256" key="6">
    <source>
        <dbReference type="ARBA" id="ARBA00023315"/>
    </source>
</evidence>
<keyword evidence="3 7" id="KW-0808">Transferase</keyword>
<dbReference type="CDD" id="cd03352">
    <property type="entry name" value="LbH_LpxD"/>
    <property type="match status" value="1"/>
</dbReference>
<dbReference type="Proteomes" id="UP000060487">
    <property type="component" value="Unassembled WGS sequence"/>
</dbReference>
<evidence type="ECO:0000256" key="2">
    <source>
        <dbReference type="ARBA" id="ARBA00022556"/>
    </source>
</evidence>
<comment type="caution">
    <text evidence="9">The sequence shown here is derived from an EMBL/GenBank/DDBJ whole genome shotgun (WGS) entry which is preliminary data.</text>
</comment>
<comment type="subunit">
    <text evidence="7">Homotrimer.</text>
</comment>
<name>A0ABR5SHK6_9BACT</name>
<evidence type="ECO:0000313" key="10">
    <source>
        <dbReference type="Proteomes" id="UP000060487"/>
    </source>
</evidence>
<gene>
    <name evidence="7 9" type="primary">lpxD</name>
    <name evidence="9" type="ORF">ASN18_1217</name>
</gene>
<dbReference type="PANTHER" id="PTHR43378">
    <property type="entry name" value="UDP-3-O-ACYLGLUCOSAMINE N-ACYLTRANSFERASE"/>
    <property type="match status" value="1"/>
</dbReference>
<dbReference type="HAMAP" id="MF_00523">
    <property type="entry name" value="LpxD"/>
    <property type="match status" value="1"/>
</dbReference>
<dbReference type="Pfam" id="PF00132">
    <property type="entry name" value="Hexapep"/>
    <property type="match status" value="3"/>
</dbReference>
<dbReference type="NCBIfam" id="TIGR01853">
    <property type="entry name" value="lipid_A_lpxD"/>
    <property type="match status" value="1"/>
</dbReference>
<dbReference type="Gene3D" id="2.160.10.10">
    <property type="entry name" value="Hexapeptide repeat proteins"/>
    <property type="match status" value="1"/>
</dbReference>
<dbReference type="RefSeq" id="WP_085051859.1">
    <property type="nucleotide sequence ID" value="NZ_LNQR01000038.1"/>
</dbReference>
<comment type="catalytic activity">
    <reaction evidence="7">
        <text>a UDP-3-O-[(3R)-3-hydroxyacyl]-alpha-D-glucosamine + a (3R)-hydroxyacyl-[ACP] = a UDP-2-N,3-O-bis[(3R)-3-hydroxyacyl]-alpha-D-glucosamine + holo-[ACP] + H(+)</text>
        <dbReference type="Rhea" id="RHEA:53836"/>
        <dbReference type="Rhea" id="RHEA-COMP:9685"/>
        <dbReference type="Rhea" id="RHEA-COMP:9945"/>
        <dbReference type="ChEBI" id="CHEBI:15378"/>
        <dbReference type="ChEBI" id="CHEBI:64479"/>
        <dbReference type="ChEBI" id="CHEBI:78827"/>
        <dbReference type="ChEBI" id="CHEBI:137740"/>
        <dbReference type="ChEBI" id="CHEBI:137748"/>
        <dbReference type="EC" id="2.3.1.191"/>
    </reaction>
</comment>
<dbReference type="PROSITE" id="PS00101">
    <property type="entry name" value="HEXAPEP_TRANSFERASES"/>
    <property type="match status" value="1"/>
</dbReference>
<organism evidence="9 10">
    <name type="scientific">Candidatus Magnetominusculus xianensis</name>
    <dbReference type="NCBI Taxonomy" id="1748249"/>
    <lineage>
        <taxon>Bacteria</taxon>
        <taxon>Pseudomonadati</taxon>
        <taxon>Nitrospirota</taxon>
        <taxon>Nitrospiria</taxon>
        <taxon>Nitrospirales</taxon>
        <taxon>Nitrospiraceae</taxon>
        <taxon>Candidatus Magnetominusculus</taxon>
    </lineage>
</organism>
<feature type="active site" description="Proton acceptor" evidence="7">
    <location>
        <position position="235"/>
    </location>
</feature>
<protein>
    <recommendedName>
        <fullName evidence="7">UDP-3-O-acylglucosamine N-acyltransferase</fullName>
        <ecNumber evidence="7">2.3.1.191</ecNumber>
    </recommendedName>
</protein>